<evidence type="ECO:0000259" key="2">
    <source>
        <dbReference type="SMART" id="SM01042"/>
    </source>
</evidence>
<dbReference type="InterPro" id="IPR040202">
    <property type="entry name" value="Brl1/Brr6"/>
</dbReference>
<feature type="domain" description="Brl1/Brr6" evidence="2">
    <location>
        <begin position="68"/>
        <end position="201"/>
    </location>
</feature>
<dbReference type="PANTHER" id="PTHR28136">
    <property type="entry name" value="NUCLEUS EXPORT PROTEIN BRR6"/>
    <property type="match status" value="1"/>
</dbReference>
<dbReference type="SMART" id="SM01042">
    <property type="entry name" value="Brr6_like_C_C"/>
    <property type="match status" value="1"/>
</dbReference>
<keyword evidence="1" id="KW-0472">Membrane</keyword>
<keyword evidence="1" id="KW-0812">Transmembrane</keyword>
<protein>
    <recommendedName>
        <fullName evidence="2">Brl1/Brr6 domain-containing protein</fullName>
    </recommendedName>
</protein>
<keyword evidence="1" id="KW-1133">Transmembrane helix</keyword>
<proteinExistence type="predicted"/>
<dbReference type="InterPro" id="IPR018767">
    <property type="entry name" value="Brl1/Brr6_dom"/>
</dbReference>
<dbReference type="PANTHER" id="PTHR28136:SF1">
    <property type="entry name" value="NUCLEUS EXPORT PROTEIN BRL1"/>
    <property type="match status" value="1"/>
</dbReference>
<feature type="transmembrane region" description="Helical" evidence="1">
    <location>
        <begin position="179"/>
        <end position="197"/>
    </location>
</feature>
<name>A0AAW2H8L9_9NEOP</name>
<reference evidence="3" key="1">
    <citation type="journal article" date="2024" name="Gigascience">
        <title>Chromosome-level genome of the poultry shaft louse Menopon gallinae provides insight into the host-switching and adaptive evolution of parasitic lice.</title>
        <authorList>
            <person name="Xu Y."/>
            <person name="Ma L."/>
            <person name="Liu S."/>
            <person name="Liang Y."/>
            <person name="Liu Q."/>
            <person name="He Z."/>
            <person name="Tian L."/>
            <person name="Duan Y."/>
            <person name="Cai W."/>
            <person name="Li H."/>
            <person name="Song F."/>
        </authorList>
    </citation>
    <scope>NUCLEOTIDE SEQUENCE</scope>
    <source>
        <strain evidence="3">Cailab_2023a</strain>
    </source>
</reference>
<evidence type="ECO:0000313" key="3">
    <source>
        <dbReference type="EMBL" id="KAL0266047.1"/>
    </source>
</evidence>
<evidence type="ECO:0000256" key="1">
    <source>
        <dbReference type="SAM" id="Phobius"/>
    </source>
</evidence>
<sequence>MELHWKRRETQRKERGESRLKELPYTSSLKKRKVEIQEDIDNSALIQHVPPPALSTRWRILSAIPYMGIGYLHFVLNLVVVFLLVYASLTLALFIRSDIRSRIEERRTILRNLIEESRVNYETNKCDPRTRVPAMNSKCAEWEAAMNRSLSSVELTKIVVEVFGEACDGFVEKVSVKSCLISAVFFVLFLLFPVALFRNLKREENSV</sequence>
<organism evidence="3">
    <name type="scientific">Menopon gallinae</name>
    <name type="common">poultry shaft louse</name>
    <dbReference type="NCBI Taxonomy" id="328185"/>
    <lineage>
        <taxon>Eukaryota</taxon>
        <taxon>Metazoa</taxon>
        <taxon>Ecdysozoa</taxon>
        <taxon>Arthropoda</taxon>
        <taxon>Hexapoda</taxon>
        <taxon>Insecta</taxon>
        <taxon>Pterygota</taxon>
        <taxon>Neoptera</taxon>
        <taxon>Paraneoptera</taxon>
        <taxon>Psocodea</taxon>
        <taxon>Troctomorpha</taxon>
        <taxon>Phthiraptera</taxon>
        <taxon>Amblycera</taxon>
        <taxon>Menoponidae</taxon>
        <taxon>Menopon</taxon>
    </lineage>
</organism>
<gene>
    <name evidence="3" type="ORF">PYX00_011764</name>
</gene>
<feature type="transmembrane region" description="Helical" evidence="1">
    <location>
        <begin position="71"/>
        <end position="95"/>
    </location>
</feature>
<dbReference type="EMBL" id="JARGDH010000006">
    <property type="protein sequence ID" value="KAL0266047.1"/>
    <property type="molecule type" value="Genomic_DNA"/>
</dbReference>
<dbReference type="GO" id="GO:0031965">
    <property type="term" value="C:nuclear membrane"/>
    <property type="evidence" value="ECO:0007669"/>
    <property type="project" value="InterPro"/>
</dbReference>
<dbReference type="GO" id="GO:0055088">
    <property type="term" value="P:lipid homeostasis"/>
    <property type="evidence" value="ECO:0007669"/>
    <property type="project" value="InterPro"/>
</dbReference>
<dbReference type="AlphaFoldDB" id="A0AAW2H8L9"/>
<dbReference type="Pfam" id="PF10104">
    <property type="entry name" value="Brr6_like_C_C"/>
    <property type="match status" value="1"/>
</dbReference>
<dbReference type="GO" id="GO:0006998">
    <property type="term" value="P:nuclear envelope organization"/>
    <property type="evidence" value="ECO:0007669"/>
    <property type="project" value="InterPro"/>
</dbReference>
<accession>A0AAW2H8L9</accession>
<comment type="caution">
    <text evidence="3">The sequence shown here is derived from an EMBL/GenBank/DDBJ whole genome shotgun (WGS) entry which is preliminary data.</text>
</comment>